<dbReference type="Proteomes" id="UP000784294">
    <property type="component" value="Unassembled WGS sequence"/>
</dbReference>
<dbReference type="Gene3D" id="3.40.50.11350">
    <property type="match status" value="1"/>
</dbReference>
<dbReference type="AlphaFoldDB" id="A0A448XSU3"/>
<accession>A0A448XSU3</accession>
<evidence type="ECO:0000313" key="1">
    <source>
        <dbReference type="EMBL" id="VEL44148.1"/>
    </source>
</evidence>
<evidence type="ECO:0000313" key="2">
    <source>
        <dbReference type="Proteomes" id="UP000784294"/>
    </source>
</evidence>
<gene>
    <name evidence="1" type="ORF">PXEA_LOCUS37588</name>
</gene>
<proteinExistence type="predicted"/>
<comment type="caution">
    <text evidence="1">The sequence shown here is derived from an EMBL/GenBank/DDBJ whole genome shotgun (WGS) entry which is preliminary data.</text>
</comment>
<feature type="non-terminal residue" evidence="1">
    <location>
        <position position="91"/>
    </location>
</feature>
<sequence length="91" mass="10223">MDPSTSSTDWRKVPSDWRFMNSGLNDDKDFVRVADWPSSRASDLTTGRSSVYEPEYGGAYLAVHWRRGDYVSLASGRSASVYEAVKQIRVA</sequence>
<keyword evidence="2" id="KW-1185">Reference proteome</keyword>
<name>A0A448XSU3_9PLAT</name>
<dbReference type="EMBL" id="CAAALY010290592">
    <property type="protein sequence ID" value="VEL44148.1"/>
    <property type="molecule type" value="Genomic_DNA"/>
</dbReference>
<dbReference type="OrthoDB" id="422368at2759"/>
<reference evidence="1" key="1">
    <citation type="submission" date="2018-11" db="EMBL/GenBank/DDBJ databases">
        <authorList>
            <consortium name="Pathogen Informatics"/>
        </authorList>
    </citation>
    <scope>NUCLEOTIDE SEQUENCE</scope>
</reference>
<protein>
    <submittedName>
        <fullName evidence="1">Uncharacterized protein</fullName>
    </submittedName>
</protein>
<organism evidence="1 2">
    <name type="scientific">Protopolystoma xenopodis</name>
    <dbReference type="NCBI Taxonomy" id="117903"/>
    <lineage>
        <taxon>Eukaryota</taxon>
        <taxon>Metazoa</taxon>
        <taxon>Spiralia</taxon>
        <taxon>Lophotrochozoa</taxon>
        <taxon>Platyhelminthes</taxon>
        <taxon>Monogenea</taxon>
        <taxon>Polyopisthocotylea</taxon>
        <taxon>Polystomatidea</taxon>
        <taxon>Polystomatidae</taxon>
        <taxon>Protopolystoma</taxon>
    </lineage>
</organism>